<dbReference type="Gene3D" id="2.20.20.110">
    <property type="entry name" value="Rad4, beta-hairpin domain BHD1"/>
    <property type="match status" value="1"/>
</dbReference>
<name>A0A8S2D6J9_9BILA</name>
<dbReference type="Pfam" id="PF10403">
    <property type="entry name" value="BHD_1"/>
    <property type="match status" value="1"/>
</dbReference>
<dbReference type="OrthoDB" id="300780at2759"/>
<dbReference type="Proteomes" id="UP000682733">
    <property type="component" value="Unassembled WGS sequence"/>
</dbReference>
<evidence type="ECO:0000313" key="3">
    <source>
        <dbReference type="EMBL" id="CAF3640500.1"/>
    </source>
</evidence>
<organism evidence="2 5">
    <name type="scientific">Didymodactylos carnosus</name>
    <dbReference type="NCBI Taxonomy" id="1234261"/>
    <lineage>
        <taxon>Eukaryota</taxon>
        <taxon>Metazoa</taxon>
        <taxon>Spiralia</taxon>
        <taxon>Gnathifera</taxon>
        <taxon>Rotifera</taxon>
        <taxon>Eurotatoria</taxon>
        <taxon>Bdelloidea</taxon>
        <taxon>Philodinida</taxon>
        <taxon>Philodinidae</taxon>
        <taxon>Didymodactylos</taxon>
    </lineage>
</organism>
<reference evidence="2" key="1">
    <citation type="submission" date="2021-02" db="EMBL/GenBank/DDBJ databases">
        <authorList>
            <person name="Nowell W R."/>
        </authorList>
    </citation>
    <scope>NUCLEOTIDE SEQUENCE</scope>
</reference>
<proteinExistence type="predicted"/>
<dbReference type="EMBL" id="CAJOBC010090345">
    <property type="protein sequence ID" value="CAF4390055.1"/>
    <property type="molecule type" value="Genomic_DNA"/>
</dbReference>
<dbReference type="GO" id="GO:0071942">
    <property type="term" value="C:XPC complex"/>
    <property type="evidence" value="ECO:0007669"/>
    <property type="project" value="TreeGrafter"/>
</dbReference>
<dbReference type="EMBL" id="CAJOBA010002334">
    <property type="protein sequence ID" value="CAF3640500.1"/>
    <property type="molecule type" value="Genomic_DNA"/>
</dbReference>
<comment type="caution">
    <text evidence="2">The sequence shown here is derived from an EMBL/GenBank/DDBJ whole genome shotgun (WGS) entry which is preliminary data.</text>
</comment>
<evidence type="ECO:0000313" key="2">
    <source>
        <dbReference type="EMBL" id="CAF0855407.1"/>
    </source>
</evidence>
<dbReference type="InterPro" id="IPR018326">
    <property type="entry name" value="Rad4_beta-hairpin_dom1"/>
</dbReference>
<dbReference type="Proteomes" id="UP000681722">
    <property type="component" value="Unassembled WGS sequence"/>
</dbReference>
<evidence type="ECO:0000313" key="4">
    <source>
        <dbReference type="EMBL" id="CAF4390055.1"/>
    </source>
</evidence>
<dbReference type="PANTHER" id="PTHR12135:SF0">
    <property type="entry name" value="DNA REPAIR PROTEIN COMPLEMENTING XP-C CELLS"/>
    <property type="match status" value="1"/>
</dbReference>
<evidence type="ECO:0000313" key="5">
    <source>
        <dbReference type="Proteomes" id="UP000677228"/>
    </source>
</evidence>
<dbReference type="SMART" id="SM01030">
    <property type="entry name" value="BHD_1"/>
    <property type="match status" value="1"/>
</dbReference>
<dbReference type="PANTHER" id="PTHR12135">
    <property type="entry name" value="DNA REPAIR PROTEIN XP-C / RAD4"/>
    <property type="match status" value="1"/>
</dbReference>
<sequence length="79" mass="9126">MEDQCLENQLLRPTSKASLKGHLLYALYSHLLKFESIYPNETPPVRYLDKDKEPIYPRDKVVTLCSKANMVKRSKNSNG</sequence>
<accession>A0A8S2D6J9</accession>
<dbReference type="GO" id="GO:0000111">
    <property type="term" value="C:nucleotide-excision repair factor 2 complex"/>
    <property type="evidence" value="ECO:0007669"/>
    <property type="project" value="TreeGrafter"/>
</dbReference>
<dbReference type="Proteomes" id="UP000677228">
    <property type="component" value="Unassembled WGS sequence"/>
</dbReference>
<evidence type="ECO:0000259" key="1">
    <source>
        <dbReference type="SMART" id="SM01030"/>
    </source>
</evidence>
<dbReference type="GO" id="GO:0006298">
    <property type="term" value="P:mismatch repair"/>
    <property type="evidence" value="ECO:0007669"/>
    <property type="project" value="TreeGrafter"/>
</dbReference>
<dbReference type="AlphaFoldDB" id="A0A8S2D6J9"/>
<dbReference type="GO" id="GO:0005737">
    <property type="term" value="C:cytoplasm"/>
    <property type="evidence" value="ECO:0007669"/>
    <property type="project" value="TreeGrafter"/>
</dbReference>
<protein>
    <recommendedName>
        <fullName evidence="1">Rad4 beta-hairpin domain-containing protein</fullName>
    </recommendedName>
</protein>
<dbReference type="EMBL" id="CAJNOK010002334">
    <property type="protein sequence ID" value="CAF0855407.1"/>
    <property type="molecule type" value="Genomic_DNA"/>
</dbReference>
<gene>
    <name evidence="2" type="ORF">OVA965_LOCUS7361</name>
    <name evidence="4" type="ORF">SRO942_LOCUS38833</name>
    <name evidence="3" type="ORF">TMI583_LOCUS7356</name>
</gene>
<feature type="domain" description="Rad4 beta-hairpin" evidence="1">
    <location>
        <begin position="9"/>
        <end position="62"/>
    </location>
</feature>
<dbReference type="GO" id="GO:0003697">
    <property type="term" value="F:single-stranded DNA binding"/>
    <property type="evidence" value="ECO:0007669"/>
    <property type="project" value="TreeGrafter"/>
</dbReference>
<dbReference type="GO" id="GO:0003684">
    <property type="term" value="F:damaged DNA binding"/>
    <property type="evidence" value="ECO:0007669"/>
    <property type="project" value="InterPro"/>
</dbReference>
<dbReference type="InterPro" id="IPR004583">
    <property type="entry name" value="DNA_repair_Rad4"/>
</dbReference>
<dbReference type="GO" id="GO:0006289">
    <property type="term" value="P:nucleotide-excision repair"/>
    <property type="evidence" value="ECO:0007669"/>
    <property type="project" value="InterPro"/>
</dbReference>